<dbReference type="EMBL" id="UZAJ01041201">
    <property type="protein sequence ID" value="VDP18794.1"/>
    <property type="molecule type" value="Genomic_DNA"/>
</dbReference>
<gene>
    <name evidence="1" type="ORF">OFLC_LOCUS14788</name>
</gene>
<organism evidence="3">
    <name type="scientific">Onchocerca flexuosa</name>
    <dbReference type="NCBI Taxonomy" id="387005"/>
    <lineage>
        <taxon>Eukaryota</taxon>
        <taxon>Metazoa</taxon>
        <taxon>Ecdysozoa</taxon>
        <taxon>Nematoda</taxon>
        <taxon>Chromadorea</taxon>
        <taxon>Rhabditida</taxon>
        <taxon>Spirurina</taxon>
        <taxon>Spiruromorpha</taxon>
        <taxon>Filarioidea</taxon>
        <taxon>Onchocercidae</taxon>
        <taxon>Onchocerca</taxon>
    </lineage>
</organism>
<name>A0A183I4X6_9BILA</name>
<proteinExistence type="predicted"/>
<evidence type="ECO:0000313" key="3">
    <source>
        <dbReference type="WBParaSite" id="OFLC_0001479901-mRNA-1"/>
    </source>
</evidence>
<reference evidence="3" key="1">
    <citation type="submission" date="2016-06" db="UniProtKB">
        <authorList>
            <consortium name="WormBaseParasite"/>
        </authorList>
    </citation>
    <scope>IDENTIFICATION</scope>
</reference>
<reference evidence="1 2" key="2">
    <citation type="submission" date="2018-11" db="EMBL/GenBank/DDBJ databases">
        <authorList>
            <consortium name="Pathogen Informatics"/>
        </authorList>
    </citation>
    <scope>NUCLEOTIDE SEQUENCE [LARGE SCALE GENOMIC DNA]</scope>
</reference>
<dbReference type="Proteomes" id="UP000267606">
    <property type="component" value="Unassembled WGS sequence"/>
</dbReference>
<accession>A0A183I4X6</accession>
<keyword evidence="2" id="KW-1185">Reference proteome</keyword>
<protein>
    <submittedName>
        <fullName evidence="1 3">Uncharacterized protein</fullName>
    </submittedName>
</protein>
<evidence type="ECO:0000313" key="1">
    <source>
        <dbReference type="EMBL" id="VDP18794.1"/>
    </source>
</evidence>
<sequence length="110" mass="12929">MIKWGEPSLSPSACPERTSKKRNFRIHSYVFNVVVYLHKKTCGRDLLATFALRLNFLRAFRNRPVPREMNEENSTNRGSISGNFGKSGRKFRAFHCYIDMHMQHAHYIPR</sequence>
<evidence type="ECO:0000313" key="2">
    <source>
        <dbReference type="Proteomes" id="UP000267606"/>
    </source>
</evidence>
<dbReference type="WBParaSite" id="OFLC_0001479901-mRNA-1">
    <property type="protein sequence ID" value="OFLC_0001479901-mRNA-1"/>
    <property type="gene ID" value="OFLC_0001479901"/>
</dbReference>
<dbReference type="AlphaFoldDB" id="A0A183I4X6"/>